<reference evidence="2 3" key="1">
    <citation type="journal article" date="2020" name="Microb. Ecol.">
        <title>Ecogenomics of the Marine Benthic Filamentous Cyanobacterium Adonisia.</title>
        <authorList>
            <person name="Walter J.M."/>
            <person name="Coutinho F.H."/>
            <person name="Leomil L."/>
            <person name="Hargreaves P.I."/>
            <person name="Campeao M.E."/>
            <person name="Vieira V.V."/>
            <person name="Silva B.S."/>
            <person name="Fistarol G.O."/>
            <person name="Salomon P.S."/>
            <person name="Sawabe T."/>
            <person name="Mino S."/>
            <person name="Hosokawa M."/>
            <person name="Miyashita H."/>
            <person name="Maruyama F."/>
            <person name="van Verk M.C."/>
            <person name="Dutilh B.E."/>
            <person name="Thompson C.C."/>
            <person name="Thompson F.L."/>
        </authorList>
    </citation>
    <scope>NUCLEOTIDE SEQUENCE [LARGE SCALE GENOMIC DNA]</scope>
    <source>
        <strain evidence="2 3">CCMR0081</strain>
    </source>
</reference>
<feature type="domain" description="CobQ/CobB/MinD/ParA nucleotide binding" evidence="1">
    <location>
        <begin position="4"/>
        <end position="179"/>
    </location>
</feature>
<dbReference type="PIRSF" id="PIRSF009320">
    <property type="entry name" value="Nuc_binding_HP_1000"/>
    <property type="match status" value="1"/>
</dbReference>
<name>A0A6M0RXK6_9CYAN</name>
<dbReference type="CDD" id="cd02042">
    <property type="entry name" value="ParAB_family"/>
    <property type="match status" value="1"/>
</dbReference>
<dbReference type="Proteomes" id="UP000481033">
    <property type="component" value="Unassembled WGS sequence"/>
</dbReference>
<sequence>MTVISFTNQKGGCSKSTTSVHFAYWLRQKGHTVCLVDSDAQRSSSIWIECLEDADIDVVVLQSADEVIDQLPDIASEYDFTIVDGPAGLSEVTRAILFRTDVSVIPCQPTGVDLRSAADAVKLVKQAQSVRNGPPNAALFLARAVKGTRLKDEAMALLSKSNIPILKTVIHQKQCVADTFGQQGTVWNLSGRAATESAREFDRLFKELLMEVV</sequence>
<evidence type="ECO:0000259" key="1">
    <source>
        <dbReference type="Pfam" id="PF01656"/>
    </source>
</evidence>
<dbReference type="AlphaFoldDB" id="A0A6M0RXK6"/>
<dbReference type="Gene3D" id="3.40.50.300">
    <property type="entry name" value="P-loop containing nucleotide triphosphate hydrolases"/>
    <property type="match status" value="1"/>
</dbReference>
<protein>
    <submittedName>
        <fullName evidence="2">ParA family protein</fullName>
    </submittedName>
</protein>
<dbReference type="Pfam" id="PF01656">
    <property type="entry name" value="CbiA"/>
    <property type="match status" value="1"/>
</dbReference>
<dbReference type="EMBL" id="QXHD01000004">
    <property type="protein sequence ID" value="NEZ60904.1"/>
    <property type="molecule type" value="Genomic_DNA"/>
</dbReference>
<accession>A0A6M0RXK6</accession>
<dbReference type="InterPro" id="IPR002586">
    <property type="entry name" value="CobQ/CobB/MinD/ParA_Nub-bd_dom"/>
</dbReference>
<gene>
    <name evidence="2" type="ORF">DXZ20_35790</name>
</gene>
<dbReference type="PANTHER" id="PTHR13696:SF96">
    <property type="entry name" value="COBQ_COBB_MIND_PARA NUCLEOTIDE BINDING DOMAIN-CONTAINING PROTEIN"/>
    <property type="match status" value="1"/>
</dbReference>
<proteinExistence type="predicted"/>
<dbReference type="RefSeq" id="WP_163703206.1">
    <property type="nucleotide sequence ID" value="NZ_QXHD01000004.1"/>
</dbReference>
<dbReference type="InterPro" id="IPR027417">
    <property type="entry name" value="P-loop_NTPase"/>
</dbReference>
<keyword evidence="3" id="KW-1185">Reference proteome</keyword>
<evidence type="ECO:0000313" key="2">
    <source>
        <dbReference type="EMBL" id="NEZ60904.1"/>
    </source>
</evidence>
<dbReference type="SUPFAM" id="SSF52540">
    <property type="entry name" value="P-loop containing nucleoside triphosphate hydrolases"/>
    <property type="match status" value="1"/>
</dbReference>
<comment type="caution">
    <text evidence="2">The sequence shown here is derived from an EMBL/GenBank/DDBJ whole genome shotgun (WGS) entry which is preliminary data.</text>
</comment>
<dbReference type="PANTHER" id="PTHR13696">
    <property type="entry name" value="P-LOOP CONTAINING NUCLEOSIDE TRIPHOSPHATE HYDROLASE"/>
    <property type="match status" value="1"/>
</dbReference>
<dbReference type="InterPro" id="IPR050678">
    <property type="entry name" value="DNA_Partitioning_ATPase"/>
</dbReference>
<organism evidence="2 3">
    <name type="scientific">Adonisia turfae CCMR0081</name>
    <dbReference type="NCBI Taxonomy" id="2292702"/>
    <lineage>
        <taxon>Bacteria</taxon>
        <taxon>Bacillati</taxon>
        <taxon>Cyanobacteriota</taxon>
        <taxon>Adonisia</taxon>
        <taxon>Adonisia turfae</taxon>
    </lineage>
</organism>
<evidence type="ECO:0000313" key="3">
    <source>
        <dbReference type="Proteomes" id="UP000481033"/>
    </source>
</evidence>